<keyword evidence="1" id="KW-0472">Membrane</keyword>
<keyword evidence="4" id="KW-1185">Reference proteome</keyword>
<evidence type="ECO:0000313" key="3">
    <source>
        <dbReference type="EMBL" id="TEB35108.1"/>
    </source>
</evidence>
<dbReference type="InterPro" id="IPR045121">
    <property type="entry name" value="CoAse"/>
</dbReference>
<dbReference type="GO" id="GO:0010945">
    <property type="term" value="F:coenzyme A diphosphatase activity"/>
    <property type="evidence" value="ECO:0007669"/>
    <property type="project" value="InterPro"/>
</dbReference>
<feature type="transmembrane region" description="Helical" evidence="1">
    <location>
        <begin position="392"/>
        <end position="416"/>
    </location>
</feature>
<dbReference type="AlphaFoldDB" id="A0A4Y7TMG9"/>
<dbReference type="Pfam" id="PF00293">
    <property type="entry name" value="NUDIX"/>
    <property type="match status" value="1"/>
</dbReference>
<protein>
    <recommendedName>
        <fullName evidence="2">Nudix hydrolase domain-containing protein</fullName>
    </recommendedName>
</protein>
<dbReference type="Proteomes" id="UP000298030">
    <property type="component" value="Unassembled WGS sequence"/>
</dbReference>
<keyword evidence="1" id="KW-1133">Transmembrane helix</keyword>
<name>A0A4Y7TMG9_COPMI</name>
<evidence type="ECO:0000259" key="2">
    <source>
        <dbReference type="PROSITE" id="PS51462"/>
    </source>
</evidence>
<accession>A0A4Y7TMG9</accession>
<dbReference type="PANTHER" id="PTHR12992">
    <property type="entry name" value="NUDIX HYDROLASE"/>
    <property type="match status" value="1"/>
</dbReference>
<gene>
    <name evidence="3" type="ORF">FA13DRAFT_1728910</name>
</gene>
<dbReference type="PANTHER" id="PTHR12992:SF44">
    <property type="entry name" value="NUDIX HYDROLASE DOMAIN-CONTAINING PROTEIN"/>
    <property type="match status" value="1"/>
</dbReference>
<dbReference type="STRING" id="71717.A0A4Y7TMG9"/>
<keyword evidence="1" id="KW-0812">Transmembrane</keyword>
<dbReference type="OrthoDB" id="70823at2759"/>
<dbReference type="InterPro" id="IPR000086">
    <property type="entry name" value="NUDIX_hydrolase_dom"/>
</dbReference>
<comment type="caution">
    <text evidence="3">The sequence shown here is derived from an EMBL/GenBank/DDBJ whole genome shotgun (WGS) entry which is preliminary data.</text>
</comment>
<evidence type="ECO:0000256" key="1">
    <source>
        <dbReference type="SAM" id="Phobius"/>
    </source>
</evidence>
<proteinExistence type="predicted"/>
<dbReference type="InterPro" id="IPR015797">
    <property type="entry name" value="NUDIX_hydrolase-like_dom_sf"/>
</dbReference>
<dbReference type="Gene3D" id="3.90.79.10">
    <property type="entry name" value="Nucleoside Triphosphate Pyrophosphohydrolase"/>
    <property type="match status" value="1"/>
</dbReference>
<organism evidence="3 4">
    <name type="scientific">Coprinellus micaceus</name>
    <name type="common">Glistening ink-cap mushroom</name>
    <name type="synonym">Coprinus micaceus</name>
    <dbReference type="NCBI Taxonomy" id="71717"/>
    <lineage>
        <taxon>Eukaryota</taxon>
        <taxon>Fungi</taxon>
        <taxon>Dikarya</taxon>
        <taxon>Basidiomycota</taxon>
        <taxon>Agaricomycotina</taxon>
        <taxon>Agaricomycetes</taxon>
        <taxon>Agaricomycetidae</taxon>
        <taxon>Agaricales</taxon>
        <taxon>Agaricineae</taxon>
        <taxon>Psathyrellaceae</taxon>
        <taxon>Coprinellus</taxon>
    </lineage>
</organism>
<sequence length="417" mass="46037">MSQGNPPSPVVPLLSRALQRVRSTPPRIIASPPTQPRRAAVALIIRIVPSPHKPEFFALDWVNDPHARPEILFLQRENPAKNGDGPYNQTQVRQGNAQGEAQVAFPGGRMEPDDEGGLYTAMRQTWEELGIDLAEKDYLSIGQLDDREITTSLGKRLLMILSPFVFLQVTPAAPPADPVSTTQLHWTPLASLISPNTKGWSSVTVDAASRLTPKHSALLRVVVRMLVGTMQFPAIVIQPSPSGPEVGGKAEKGVSRLKLWGLSLGMTLDLMSYMILPTVDDDDIKLDADALNEKKNGDAGDYFDARGDRRRQRGGTQTMLDFRMEYVAPSLASVFPRFSYPDVNFWIWVFGKRYREVIRGWESSVRAGGVNDRRINWSGSALSTFYAAIRKALIVVIVGRALGIIVGLGFAVWWVLS</sequence>
<reference evidence="3 4" key="1">
    <citation type="journal article" date="2019" name="Nat. Ecol. Evol.">
        <title>Megaphylogeny resolves global patterns of mushroom evolution.</title>
        <authorList>
            <person name="Varga T."/>
            <person name="Krizsan K."/>
            <person name="Foldi C."/>
            <person name="Dima B."/>
            <person name="Sanchez-Garcia M."/>
            <person name="Sanchez-Ramirez S."/>
            <person name="Szollosi G.J."/>
            <person name="Szarkandi J.G."/>
            <person name="Papp V."/>
            <person name="Albert L."/>
            <person name="Andreopoulos W."/>
            <person name="Angelini C."/>
            <person name="Antonin V."/>
            <person name="Barry K.W."/>
            <person name="Bougher N.L."/>
            <person name="Buchanan P."/>
            <person name="Buyck B."/>
            <person name="Bense V."/>
            <person name="Catcheside P."/>
            <person name="Chovatia M."/>
            <person name="Cooper J."/>
            <person name="Damon W."/>
            <person name="Desjardin D."/>
            <person name="Finy P."/>
            <person name="Geml J."/>
            <person name="Haridas S."/>
            <person name="Hughes K."/>
            <person name="Justo A."/>
            <person name="Karasinski D."/>
            <person name="Kautmanova I."/>
            <person name="Kiss B."/>
            <person name="Kocsube S."/>
            <person name="Kotiranta H."/>
            <person name="LaButti K.M."/>
            <person name="Lechner B.E."/>
            <person name="Liimatainen K."/>
            <person name="Lipzen A."/>
            <person name="Lukacs Z."/>
            <person name="Mihaltcheva S."/>
            <person name="Morgado L.N."/>
            <person name="Niskanen T."/>
            <person name="Noordeloos M.E."/>
            <person name="Ohm R.A."/>
            <person name="Ortiz-Santana B."/>
            <person name="Ovrebo C."/>
            <person name="Racz N."/>
            <person name="Riley R."/>
            <person name="Savchenko A."/>
            <person name="Shiryaev A."/>
            <person name="Soop K."/>
            <person name="Spirin V."/>
            <person name="Szebenyi C."/>
            <person name="Tomsovsky M."/>
            <person name="Tulloss R.E."/>
            <person name="Uehling J."/>
            <person name="Grigoriev I.V."/>
            <person name="Vagvolgyi C."/>
            <person name="Papp T."/>
            <person name="Martin F.M."/>
            <person name="Miettinen O."/>
            <person name="Hibbett D.S."/>
            <person name="Nagy L.G."/>
        </authorList>
    </citation>
    <scope>NUCLEOTIDE SEQUENCE [LARGE SCALE GENOMIC DNA]</scope>
    <source>
        <strain evidence="3 4">FP101781</strain>
    </source>
</reference>
<evidence type="ECO:0000313" key="4">
    <source>
        <dbReference type="Proteomes" id="UP000298030"/>
    </source>
</evidence>
<feature type="domain" description="Nudix hydrolase" evidence="2">
    <location>
        <begin position="36"/>
        <end position="209"/>
    </location>
</feature>
<dbReference type="EMBL" id="QPFP01000008">
    <property type="protein sequence ID" value="TEB35108.1"/>
    <property type="molecule type" value="Genomic_DNA"/>
</dbReference>
<dbReference type="PROSITE" id="PS51462">
    <property type="entry name" value="NUDIX"/>
    <property type="match status" value="1"/>
</dbReference>
<dbReference type="SUPFAM" id="SSF55811">
    <property type="entry name" value="Nudix"/>
    <property type="match status" value="1"/>
</dbReference>